<dbReference type="InterPro" id="IPR017972">
    <property type="entry name" value="Cyt_P450_CS"/>
</dbReference>
<reference evidence="37" key="3">
    <citation type="submission" date="2025-09" db="UniProtKB">
        <authorList>
            <consortium name="Ensembl"/>
        </authorList>
    </citation>
    <scope>IDENTIFICATION</scope>
    <source>
        <strain evidence="37">Glennie</strain>
    </source>
</reference>
<keyword evidence="21 36" id="KW-0472">Membrane</keyword>
<dbReference type="SUPFAM" id="SSF48264">
    <property type="entry name" value="Cytochrome P450"/>
    <property type="match status" value="1"/>
</dbReference>
<dbReference type="GeneTree" id="ENSGT00940000157903"/>
<evidence type="ECO:0000256" key="6">
    <source>
        <dbReference type="ARBA" id="ARBA00011245"/>
    </source>
</evidence>
<comment type="catalytic activity">
    <reaction evidence="28">
        <text>prostaglandin H2 = thromboxane A2</text>
        <dbReference type="Rhea" id="RHEA:17137"/>
        <dbReference type="ChEBI" id="CHEBI:57405"/>
        <dbReference type="ChEBI" id="CHEBI:57445"/>
        <dbReference type="EC" id="5.3.99.5"/>
    </reaction>
    <physiologicalReaction direction="left-to-right" evidence="28">
        <dbReference type="Rhea" id="RHEA:17138"/>
    </physiologicalReaction>
</comment>
<evidence type="ECO:0000256" key="31">
    <source>
        <dbReference type="ARBA" id="ARBA00042726"/>
    </source>
</evidence>
<evidence type="ECO:0000256" key="25">
    <source>
        <dbReference type="ARBA" id="ARBA00033404"/>
    </source>
</evidence>
<evidence type="ECO:0000256" key="36">
    <source>
        <dbReference type="SAM" id="Phobius"/>
    </source>
</evidence>
<keyword evidence="13 33" id="KW-0479">Metal-binding</keyword>
<evidence type="ECO:0000256" key="19">
    <source>
        <dbReference type="ARBA" id="ARBA00023033"/>
    </source>
</evidence>
<evidence type="ECO:0000256" key="26">
    <source>
        <dbReference type="ARBA" id="ARBA00036380"/>
    </source>
</evidence>
<organism evidence="37 38">
    <name type="scientific">Ornithorhynchus anatinus</name>
    <name type="common">Duckbill platypus</name>
    <dbReference type="NCBI Taxonomy" id="9258"/>
    <lineage>
        <taxon>Eukaryota</taxon>
        <taxon>Metazoa</taxon>
        <taxon>Chordata</taxon>
        <taxon>Craniata</taxon>
        <taxon>Vertebrata</taxon>
        <taxon>Euteleostomi</taxon>
        <taxon>Mammalia</taxon>
        <taxon>Monotremata</taxon>
        <taxon>Ornithorhynchidae</taxon>
        <taxon>Ornithorhynchus</taxon>
    </lineage>
</organism>
<keyword evidence="11 33" id="KW-0349">Heme</keyword>
<keyword evidence="20" id="KW-0443">Lipid metabolism</keyword>
<comment type="subunit">
    <text evidence="6">Monomer.</text>
</comment>
<dbReference type="OMA" id="LMMRANM"/>
<gene>
    <name evidence="37" type="primary">TBXAS1</name>
</gene>
<reference evidence="37" key="2">
    <citation type="submission" date="2025-08" db="UniProtKB">
        <authorList>
            <consortium name="Ensembl"/>
        </authorList>
    </citation>
    <scope>IDENTIFICATION</scope>
    <source>
        <strain evidence="37">Glennie</strain>
    </source>
</reference>
<dbReference type="InterPro" id="IPR001128">
    <property type="entry name" value="Cyt_P450"/>
</dbReference>
<dbReference type="OrthoDB" id="1470350at2759"/>
<evidence type="ECO:0000256" key="22">
    <source>
        <dbReference type="ARBA" id="ARBA00023160"/>
    </source>
</evidence>
<evidence type="ECO:0000256" key="8">
    <source>
        <dbReference type="ARBA" id="ARBA00022501"/>
    </source>
</evidence>
<evidence type="ECO:0000256" key="16">
    <source>
        <dbReference type="ARBA" id="ARBA00022989"/>
    </source>
</evidence>
<dbReference type="Gene3D" id="1.10.630.10">
    <property type="entry name" value="Cytochrome P450"/>
    <property type="match status" value="1"/>
</dbReference>
<evidence type="ECO:0000256" key="32">
    <source>
        <dbReference type="ARBA" id="ARBA00054825"/>
    </source>
</evidence>
<dbReference type="Bgee" id="ENSOANG00000008454">
    <property type="expression patterns" value="Expressed in cerebellum and 4 other cell types or tissues"/>
</dbReference>
<dbReference type="FunCoup" id="F6PJ97">
    <property type="interactions" value="840"/>
</dbReference>
<comment type="catalytic activity">
    <reaction evidence="1">
        <text>(15S)-hydroperoxy-(5Z,8Z,11Z,13E)-eicosatetraenoate = 15-oxo-(5Z,8Z,11Z,13E)-eicosatetraenoate + H2O</text>
        <dbReference type="Rhea" id="RHEA:48636"/>
        <dbReference type="ChEBI" id="CHEBI:15377"/>
        <dbReference type="ChEBI" id="CHEBI:57410"/>
        <dbReference type="ChEBI" id="CHEBI:57446"/>
    </reaction>
    <physiologicalReaction direction="left-to-right" evidence="1">
        <dbReference type="Rhea" id="RHEA:48637"/>
    </physiologicalReaction>
</comment>
<feature type="compositionally biased region" description="Low complexity" evidence="35">
    <location>
        <begin position="292"/>
        <end position="312"/>
    </location>
</feature>
<dbReference type="PANTHER" id="PTHR24302">
    <property type="entry name" value="CYTOCHROME P450 FAMILY 3"/>
    <property type="match status" value="1"/>
</dbReference>
<evidence type="ECO:0000256" key="20">
    <source>
        <dbReference type="ARBA" id="ARBA00023098"/>
    </source>
</evidence>
<dbReference type="GO" id="GO:0020037">
    <property type="term" value="F:heme binding"/>
    <property type="evidence" value="ECO:0007669"/>
    <property type="project" value="Ensembl"/>
</dbReference>
<evidence type="ECO:0000256" key="34">
    <source>
        <dbReference type="RuleBase" id="RU000461"/>
    </source>
</evidence>
<sequence length="534" mass="59078">MALPGLLCGNLDWTAVTLGSLLLLLFVLLKWYSTSAFSQLEKLGIRHPPPTPFIGNLTLFCQGYWESHRELIETYGPLCGYYLGRQMYIVVSEPEMIEKILVKDFGNFTNRMVSGLIPKPLSDSVVFLHGKRWSEVRWALTPAFGPEKLNQMLPLIDRACDTLLTNLRVRAESGAALDIHRSFGCLTLDIVASLAFGLQVDSQRDPGDPFVQHCRRFFEQSVPRPVLFLLHAFPFLAPLARALPSKSRDELSDFFRRAVQDVMARRSRQPAGERRRDFLQEMLDAHGRIGLPGPEQPDAAGPGAAPGRAPEPLTEDELVGQALVFLIAGYATAANTLSFATYLLATHPEVQGKLLREVDEFGESHGEPPTFSSLQEGLPYLDMVIAETLRMYPPAFRFTRVAAQDCEVMGQRIPAGAVVETAVGHLHRDPAYWPEPEKFLPERFDPETGQRPPPCAYLPFGAGPRACLGTQLGLLQIKLALLRTLRAFRVARCPGTQVPLRLTSQATLGPRDGVVVQLLPRQGPPPAPGPRQPS</sequence>
<evidence type="ECO:0000256" key="24">
    <source>
        <dbReference type="ARBA" id="ARBA00023239"/>
    </source>
</evidence>
<dbReference type="Proteomes" id="UP000002279">
    <property type="component" value="Chromosome 11"/>
</dbReference>
<dbReference type="AlphaFoldDB" id="F6PJ97"/>
<evidence type="ECO:0000313" key="38">
    <source>
        <dbReference type="Proteomes" id="UP000002279"/>
    </source>
</evidence>
<evidence type="ECO:0000256" key="33">
    <source>
        <dbReference type="PIRSR" id="PIRSR602401-1"/>
    </source>
</evidence>
<evidence type="ECO:0000256" key="4">
    <source>
        <dbReference type="ARBA" id="ARBA00004477"/>
    </source>
</evidence>
<dbReference type="GO" id="GO:0004497">
    <property type="term" value="F:monooxygenase activity"/>
    <property type="evidence" value="ECO:0007669"/>
    <property type="project" value="UniProtKB-KW"/>
</dbReference>
<dbReference type="EC" id="5.3.99.5" evidence="29"/>
<dbReference type="GO" id="GO:0005829">
    <property type="term" value="C:cytosol"/>
    <property type="evidence" value="ECO:0007669"/>
    <property type="project" value="Ensembl"/>
</dbReference>
<evidence type="ECO:0000256" key="11">
    <source>
        <dbReference type="ARBA" id="ARBA00022617"/>
    </source>
</evidence>
<evidence type="ECO:0000256" key="14">
    <source>
        <dbReference type="ARBA" id="ARBA00022824"/>
    </source>
</evidence>
<keyword evidence="14" id="KW-0256">Endoplasmic reticulum</keyword>
<comment type="cofactor">
    <cofactor evidence="3 33">
        <name>heme</name>
        <dbReference type="ChEBI" id="CHEBI:30413"/>
    </cofactor>
</comment>
<keyword evidence="15" id="KW-0276">Fatty acid metabolism</keyword>
<keyword evidence="17 34" id="KW-0560">Oxidoreductase</keyword>
<dbReference type="PRINTS" id="PR00463">
    <property type="entry name" value="EP450I"/>
</dbReference>
<evidence type="ECO:0000256" key="10">
    <source>
        <dbReference type="ARBA" id="ARBA00022585"/>
    </source>
</evidence>
<keyword evidence="22" id="KW-0275">Fatty acid biosynthesis</keyword>
<evidence type="ECO:0000256" key="30">
    <source>
        <dbReference type="ARBA" id="ARBA00040834"/>
    </source>
</evidence>
<evidence type="ECO:0000256" key="29">
    <source>
        <dbReference type="ARBA" id="ARBA00038872"/>
    </source>
</evidence>
<evidence type="ECO:0000256" key="21">
    <source>
        <dbReference type="ARBA" id="ARBA00023136"/>
    </source>
</evidence>
<keyword evidence="10" id="KW-0643">Prostaglandin biosynthesis</keyword>
<comment type="catalytic activity">
    <reaction evidence="27">
        <text>prostaglandin H2 = (12S)-hydroxy-(5Z,8E,10E)-heptadecatrienoate + malonaldehyde</text>
        <dbReference type="Rhea" id="RHEA:48644"/>
        <dbReference type="ChEBI" id="CHEBI:57405"/>
        <dbReference type="ChEBI" id="CHEBI:90694"/>
        <dbReference type="ChEBI" id="CHEBI:566274"/>
    </reaction>
</comment>
<evidence type="ECO:0000256" key="35">
    <source>
        <dbReference type="SAM" id="MobiDB-lite"/>
    </source>
</evidence>
<dbReference type="CTD" id="6916"/>
<evidence type="ECO:0000256" key="1">
    <source>
        <dbReference type="ARBA" id="ARBA00001143"/>
    </source>
</evidence>
<dbReference type="KEGG" id="oaa:100087744"/>
<evidence type="ECO:0000313" key="37">
    <source>
        <dbReference type="Ensembl" id="ENSOANP00000013450.3"/>
    </source>
</evidence>
<keyword evidence="12 36" id="KW-0812">Transmembrane</keyword>
<evidence type="ECO:0000256" key="27">
    <source>
        <dbReference type="ARBA" id="ARBA00036424"/>
    </source>
</evidence>
<dbReference type="InParanoid" id="F6PJ97"/>
<reference evidence="37 38" key="1">
    <citation type="journal article" date="2008" name="Nature">
        <title>Genome analysis of the platypus reveals unique signatures of evolution.</title>
        <authorList>
            <person name="Warren W.C."/>
            <person name="Hillier L.W."/>
            <person name="Marshall Graves J.A."/>
            <person name="Birney E."/>
            <person name="Ponting C.P."/>
            <person name="Grutzner F."/>
            <person name="Belov K."/>
            <person name="Miller W."/>
            <person name="Clarke L."/>
            <person name="Chinwalla A.T."/>
            <person name="Yang S.P."/>
            <person name="Heger A."/>
            <person name="Locke D.P."/>
            <person name="Miethke P."/>
            <person name="Waters P.D."/>
            <person name="Veyrunes F."/>
            <person name="Fulton L."/>
            <person name="Fulton B."/>
            <person name="Graves T."/>
            <person name="Wallis J."/>
            <person name="Puente X.S."/>
            <person name="Lopez-Otin C."/>
            <person name="Ordonez G.R."/>
            <person name="Eichler E.E."/>
            <person name="Chen L."/>
            <person name="Cheng Z."/>
            <person name="Deakin J.E."/>
            <person name="Alsop A."/>
            <person name="Thompson K."/>
            <person name="Kirby P."/>
            <person name="Papenfuss A.T."/>
            <person name="Wakefield M.J."/>
            <person name="Olender T."/>
            <person name="Lancet D."/>
            <person name="Huttley G.A."/>
            <person name="Smit A.F."/>
            <person name="Pask A."/>
            <person name="Temple-Smith P."/>
            <person name="Batzer M.A."/>
            <person name="Walker J.A."/>
            <person name="Konkel M.K."/>
            <person name="Harris R.S."/>
            <person name="Whittington C.M."/>
            <person name="Wong E.S."/>
            <person name="Gemmell N.J."/>
            <person name="Buschiazzo E."/>
            <person name="Vargas Jentzsch I.M."/>
            <person name="Merkel A."/>
            <person name="Schmitz J."/>
            <person name="Zemann A."/>
            <person name="Churakov G."/>
            <person name="Kriegs J.O."/>
            <person name="Brosius J."/>
            <person name="Murchison E.P."/>
            <person name="Sachidanandam R."/>
            <person name="Smith C."/>
            <person name="Hannon G.J."/>
            <person name="Tsend-Ayush E."/>
            <person name="McMillan D."/>
            <person name="Attenborough R."/>
            <person name="Rens W."/>
            <person name="Ferguson-Smith M."/>
            <person name="Lefevre C.M."/>
            <person name="Sharp J.A."/>
            <person name="Nicholas K.R."/>
            <person name="Ray D.A."/>
            <person name="Kube M."/>
            <person name="Reinhardt R."/>
            <person name="Pringle T.H."/>
            <person name="Taylor J."/>
            <person name="Jones R.C."/>
            <person name="Nixon B."/>
            <person name="Dacheux J.L."/>
            <person name="Niwa H."/>
            <person name="Sekita Y."/>
            <person name="Huang X."/>
            <person name="Stark A."/>
            <person name="Kheradpour P."/>
            <person name="Kellis M."/>
            <person name="Flicek P."/>
            <person name="Chen Y."/>
            <person name="Webber C."/>
            <person name="Hardison R."/>
            <person name="Nelson J."/>
            <person name="Hallsworth-Pepin K."/>
            <person name="Delehaunty K."/>
            <person name="Markovic C."/>
            <person name="Minx P."/>
            <person name="Feng Y."/>
            <person name="Kremitzki C."/>
            <person name="Mitreva M."/>
            <person name="Glasscock J."/>
            <person name="Wylie T."/>
            <person name="Wohldmann P."/>
            <person name="Thiru P."/>
            <person name="Nhan M.N."/>
            <person name="Pohl C.S."/>
            <person name="Smith S.M."/>
            <person name="Hou S."/>
            <person name="Nefedov M."/>
            <person name="de Jong P.J."/>
            <person name="Renfree M.B."/>
            <person name="Mardis E.R."/>
            <person name="Wilson R.K."/>
        </authorList>
    </citation>
    <scope>NUCLEOTIDE SEQUENCE [LARGE SCALE GENOMIC DNA]</scope>
    <source>
        <strain evidence="37 38">Glennie</strain>
    </source>
</reference>
<dbReference type="STRING" id="9258.ENSOANP00000013450"/>
<keyword evidence="9" id="KW-0444">Lipid biosynthesis</keyword>
<evidence type="ECO:0000256" key="18">
    <source>
        <dbReference type="ARBA" id="ARBA00023004"/>
    </source>
</evidence>
<dbReference type="EC" id="4.2.1.152" evidence="7"/>
<evidence type="ECO:0000256" key="7">
    <source>
        <dbReference type="ARBA" id="ARBA00013084"/>
    </source>
</evidence>
<evidence type="ECO:0000256" key="23">
    <source>
        <dbReference type="ARBA" id="ARBA00023235"/>
    </source>
</evidence>
<evidence type="ECO:0000256" key="9">
    <source>
        <dbReference type="ARBA" id="ARBA00022516"/>
    </source>
</evidence>
<dbReference type="HOGENOM" id="CLU_001570_5_2_1"/>
<dbReference type="PRINTS" id="PR00385">
    <property type="entry name" value="P450"/>
</dbReference>
<evidence type="ECO:0000256" key="2">
    <source>
        <dbReference type="ARBA" id="ARBA00001719"/>
    </source>
</evidence>
<comment type="function">
    <text evidence="32">Catalyzes the conversion of prostaglandin H2 (PGH2) to thromboxane A2 (TXA2), a potent inducer of blood vessel constriction and platelet aggregation. Also cleaves PGH2 to 12-hydroxy-heptadecatrienoicacid (12-HHT) and malondialdehyde, which is known to act as a mediator of DNA damage. 12-HHT and malondialdehyde are formed stoichiometrically in the same amounts as TXA2. Additionally, displays dehydratase activity, toward (15S)-hydroperoxy-(5Z,8Z,11Z,13E)-eicosatetraenoate (15(S)-HPETE) producing 15-KETE and 15-HETE.</text>
</comment>
<evidence type="ECO:0000256" key="12">
    <source>
        <dbReference type="ARBA" id="ARBA00022692"/>
    </source>
</evidence>
<dbReference type="Ensembl" id="ENSOANT00000013453.3">
    <property type="protein sequence ID" value="ENSOANP00000013450.3"/>
    <property type="gene ID" value="ENSOANG00000008454.4"/>
</dbReference>
<evidence type="ECO:0000256" key="15">
    <source>
        <dbReference type="ARBA" id="ARBA00022832"/>
    </source>
</evidence>
<protein>
    <recommendedName>
        <fullName evidence="30">Thromboxane-A synthase</fullName>
        <ecNumber evidence="7">4.2.1.152</ecNumber>
        <ecNumber evidence="29">5.3.99.5</ecNumber>
    </recommendedName>
    <alternativeName>
        <fullName evidence="31">Cytochrome P450 5A1</fullName>
    </alternativeName>
    <alternativeName>
        <fullName evidence="25">Hydroperoxy icosatetraenoate dehydratase</fullName>
    </alternativeName>
</protein>
<comment type="subcellular location">
    <subcellularLocation>
        <location evidence="4">Endoplasmic reticulum membrane</location>
        <topology evidence="4">Multi-pass membrane protein</topology>
    </subcellularLocation>
</comment>
<dbReference type="eggNOG" id="KOG0158">
    <property type="taxonomic scope" value="Eukaryota"/>
</dbReference>
<proteinExistence type="inferred from homology"/>
<dbReference type="Pfam" id="PF00067">
    <property type="entry name" value="p450"/>
    <property type="match status" value="1"/>
</dbReference>
<evidence type="ECO:0000256" key="28">
    <source>
        <dbReference type="ARBA" id="ARBA00036475"/>
    </source>
</evidence>
<comment type="catalytic activity">
    <reaction evidence="26">
        <text>(15S)-hydroperoxy-(5Z,8Z,11Z,13E)-eicosatetraenoate + AH2 = (15S)-hydroxy-(5Z,8Z,11Z,13E)-eicosatetraenoate + A + H2O</text>
        <dbReference type="Rhea" id="RHEA:48856"/>
        <dbReference type="ChEBI" id="CHEBI:13193"/>
        <dbReference type="ChEBI" id="CHEBI:15377"/>
        <dbReference type="ChEBI" id="CHEBI:17499"/>
        <dbReference type="ChEBI" id="CHEBI:57409"/>
        <dbReference type="ChEBI" id="CHEBI:57446"/>
    </reaction>
    <physiologicalReaction direction="left-to-right" evidence="26">
        <dbReference type="Rhea" id="RHEA:48857"/>
    </physiologicalReaction>
</comment>
<evidence type="ECO:0000256" key="13">
    <source>
        <dbReference type="ARBA" id="ARBA00022723"/>
    </source>
</evidence>
<dbReference type="GO" id="GO:0016705">
    <property type="term" value="F:oxidoreductase activity, acting on paired donors, with incorporation or reduction of molecular oxygen"/>
    <property type="evidence" value="ECO:0007669"/>
    <property type="project" value="InterPro"/>
</dbReference>
<evidence type="ECO:0000256" key="5">
    <source>
        <dbReference type="ARBA" id="ARBA00010617"/>
    </source>
</evidence>
<feature type="region of interest" description="Disordered" evidence="35">
    <location>
        <begin position="287"/>
        <end position="313"/>
    </location>
</feature>
<dbReference type="GeneID" id="100087744"/>
<dbReference type="GO" id="GO:0001516">
    <property type="term" value="P:prostaglandin biosynthetic process"/>
    <property type="evidence" value="ECO:0007669"/>
    <property type="project" value="UniProtKB-KW"/>
</dbReference>
<dbReference type="PROSITE" id="PS00086">
    <property type="entry name" value="CYTOCHROME_P450"/>
    <property type="match status" value="1"/>
</dbReference>
<keyword evidence="16 36" id="KW-1133">Transmembrane helix</keyword>
<keyword evidence="38" id="KW-1185">Reference proteome</keyword>
<dbReference type="FunFam" id="1.10.630.10:FF:000003">
    <property type="entry name" value="cytochrome P450 3A12-like isoform X2"/>
    <property type="match status" value="1"/>
</dbReference>
<feature type="transmembrane region" description="Helical" evidence="36">
    <location>
        <begin position="13"/>
        <end position="32"/>
    </location>
</feature>
<keyword evidence="19 34" id="KW-0503">Monooxygenase</keyword>
<evidence type="ECO:0000256" key="3">
    <source>
        <dbReference type="ARBA" id="ARBA00001971"/>
    </source>
</evidence>
<name>F6PJ97_ORNAN</name>
<comment type="catalytic activity">
    <reaction evidence="2">
        <text>a hydroperoxyeicosatetraenoate = an oxoeicosatetraenoate + H2O</text>
        <dbReference type="Rhea" id="RHEA:55556"/>
        <dbReference type="ChEBI" id="CHEBI:15377"/>
        <dbReference type="ChEBI" id="CHEBI:59720"/>
        <dbReference type="ChEBI" id="CHEBI:131859"/>
        <dbReference type="EC" id="4.2.1.152"/>
    </reaction>
    <physiologicalReaction direction="left-to-right" evidence="2">
        <dbReference type="Rhea" id="RHEA:55557"/>
    </physiologicalReaction>
</comment>
<dbReference type="InterPro" id="IPR036396">
    <property type="entry name" value="Cyt_P450_sf"/>
</dbReference>
<dbReference type="GO" id="GO:0005506">
    <property type="term" value="F:iron ion binding"/>
    <property type="evidence" value="ECO:0007669"/>
    <property type="project" value="InterPro"/>
</dbReference>
<keyword evidence="8" id="KW-0644">Prostaglandin metabolism</keyword>
<accession>F6PJ97</accession>
<dbReference type="RefSeq" id="XP_007659558.2">
    <property type="nucleotide sequence ID" value="XM_007661368.3"/>
</dbReference>
<dbReference type="InterPro" id="IPR002401">
    <property type="entry name" value="Cyt_P450_E_grp-I"/>
</dbReference>
<dbReference type="GO" id="GO:0106256">
    <property type="term" value="F:hydroperoxy icosatetraenoate dehydratase activity"/>
    <property type="evidence" value="ECO:0007669"/>
    <property type="project" value="UniProtKB-EC"/>
</dbReference>
<dbReference type="GO" id="GO:0004796">
    <property type="term" value="F:thromboxane-A synthase activity"/>
    <property type="evidence" value="ECO:0000318"/>
    <property type="project" value="GO_Central"/>
</dbReference>
<keyword evidence="24" id="KW-0456">Lyase</keyword>
<keyword evidence="18 33" id="KW-0408">Iron</keyword>
<keyword evidence="23" id="KW-0413">Isomerase</keyword>
<comment type="similarity">
    <text evidence="5 34">Belongs to the cytochrome P450 family.</text>
</comment>
<feature type="binding site" description="axial binding residue" evidence="33">
    <location>
        <position position="467"/>
    </location>
    <ligand>
        <name>heme</name>
        <dbReference type="ChEBI" id="CHEBI:30413"/>
    </ligand>
    <ligandPart>
        <name>Fe</name>
        <dbReference type="ChEBI" id="CHEBI:18248"/>
    </ligandPart>
</feature>
<evidence type="ECO:0000256" key="17">
    <source>
        <dbReference type="ARBA" id="ARBA00023002"/>
    </source>
</evidence>
<dbReference type="GO" id="GO:0005789">
    <property type="term" value="C:endoplasmic reticulum membrane"/>
    <property type="evidence" value="ECO:0007669"/>
    <property type="project" value="UniProtKB-SubCell"/>
</dbReference>
<dbReference type="InterPro" id="IPR050705">
    <property type="entry name" value="Cytochrome_P450_3A"/>
</dbReference>
<dbReference type="PANTHER" id="PTHR24302:SF47">
    <property type="entry name" value="CYTOCHROME P450"/>
    <property type="match status" value="1"/>
</dbReference>